<dbReference type="PROSITE" id="PS51194">
    <property type="entry name" value="HELICASE_CTER"/>
    <property type="match status" value="1"/>
</dbReference>
<dbReference type="AlphaFoldDB" id="A0AAN8USW2"/>
<dbReference type="SUPFAM" id="SSF52540">
    <property type="entry name" value="P-loop containing nucleoside triphosphate hydrolases"/>
    <property type="match status" value="1"/>
</dbReference>
<keyword evidence="1" id="KW-0378">Hydrolase</keyword>
<gene>
    <name evidence="3" type="ORF">RJ641_011922</name>
</gene>
<evidence type="ECO:0000313" key="3">
    <source>
        <dbReference type="EMBL" id="KAK6921415.1"/>
    </source>
</evidence>
<dbReference type="PANTHER" id="PTHR10799">
    <property type="entry name" value="SNF2/RAD54 HELICASE FAMILY"/>
    <property type="match status" value="1"/>
</dbReference>
<dbReference type="GO" id="GO:0004386">
    <property type="term" value="F:helicase activity"/>
    <property type="evidence" value="ECO:0007669"/>
    <property type="project" value="UniProtKB-KW"/>
</dbReference>
<sequence length="409" mass="46219">MLAVSQIHKSNGLKKMDGDEKEFRVKIQPFKREFGNVMMEADSVTDYSLRIITLVTEMKFYGENISHENLLAIRATPNTRRIIQTFKHVVPPYGSQWGIYDAFKVFVGLPITGGVTPAPTAKVAKSFYRLEAKRTNCRTTTAQLKKREHRAVTGSPIKQLDRAVSLIKIWSLISLLDFLIKQTLNLLLPSLESFTYKPSKSPFDSSNCSNGAIKIKLISLPKSLKEDDYKEVTNAQPSISRAQRFVVDNDDKDGDNEFSEVFELFYKETDGRTYLSTLAFLRDCILYFSTQLTDRQSIVDVFNSDTSIFACLLSTNAEGQGLNLIGAETVVIHDMDFNPQIDRQAKDHYHRIGKIKAYLQLVTKDTVDENIYEIVKRNLVLDAAVLKSEVEVDNEGDLPENTMGETLSS</sequence>
<dbReference type="EMBL" id="JBAMMX010000019">
    <property type="protein sequence ID" value="KAK6921415.1"/>
    <property type="molecule type" value="Genomic_DNA"/>
</dbReference>
<evidence type="ECO:0000256" key="1">
    <source>
        <dbReference type="ARBA" id="ARBA00022801"/>
    </source>
</evidence>
<keyword evidence="4" id="KW-1185">Reference proteome</keyword>
<protein>
    <submittedName>
        <fullName evidence="3">Helicase, C-terminal</fullName>
    </submittedName>
</protein>
<keyword evidence="3" id="KW-0547">Nucleotide-binding</keyword>
<reference evidence="3 4" key="1">
    <citation type="submission" date="2023-12" db="EMBL/GenBank/DDBJ databases">
        <title>A high-quality genome assembly for Dillenia turbinata (Dilleniales).</title>
        <authorList>
            <person name="Chanderbali A."/>
        </authorList>
    </citation>
    <scope>NUCLEOTIDE SEQUENCE [LARGE SCALE GENOMIC DNA]</scope>
    <source>
        <strain evidence="3">LSX21</strain>
        <tissue evidence="3">Leaf</tissue>
    </source>
</reference>
<evidence type="ECO:0000313" key="4">
    <source>
        <dbReference type="Proteomes" id="UP001370490"/>
    </source>
</evidence>
<dbReference type="Gene3D" id="3.40.50.300">
    <property type="entry name" value="P-loop containing nucleotide triphosphate hydrolases"/>
    <property type="match status" value="1"/>
</dbReference>
<keyword evidence="3" id="KW-0067">ATP-binding</keyword>
<dbReference type="Proteomes" id="UP001370490">
    <property type="component" value="Unassembled WGS sequence"/>
</dbReference>
<dbReference type="Pfam" id="PF00271">
    <property type="entry name" value="Helicase_C"/>
    <property type="match status" value="1"/>
</dbReference>
<dbReference type="GO" id="GO:0016787">
    <property type="term" value="F:hydrolase activity"/>
    <property type="evidence" value="ECO:0007669"/>
    <property type="project" value="UniProtKB-KW"/>
</dbReference>
<dbReference type="InterPro" id="IPR049730">
    <property type="entry name" value="SNF2/RAD54-like_C"/>
</dbReference>
<organism evidence="3 4">
    <name type="scientific">Dillenia turbinata</name>
    <dbReference type="NCBI Taxonomy" id="194707"/>
    <lineage>
        <taxon>Eukaryota</taxon>
        <taxon>Viridiplantae</taxon>
        <taxon>Streptophyta</taxon>
        <taxon>Embryophyta</taxon>
        <taxon>Tracheophyta</taxon>
        <taxon>Spermatophyta</taxon>
        <taxon>Magnoliopsida</taxon>
        <taxon>eudicotyledons</taxon>
        <taxon>Gunneridae</taxon>
        <taxon>Pentapetalae</taxon>
        <taxon>Dilleniales</taxon>
        <taxon>Dilleniaceae</taxon>
        <taxon>Dillenia</taxon>
    </lineage>
</organism>
<keyword evidence="3" id="KW-0347">Helicase</keyword>
<feature type="domain" description="Helicase C-terminal" evidence="2">
    <location>
        <begin position="253"/>
        <end position="393"/>
    </location>
</feature>
<name>A0AAN8USW2_9MAGN</name>
<accession>A0AAN8USW2</accession>
<proteinExistence type="predicted"/>
<dbReference type="SMART" id="SM00490">
    <property type="entry name" value="HELICc"/>
    <property type="match status" value="1"/>
</dbReference>
<dbReference type="CDD" id="cd18793">
    <property type="entry name" value="SF2_C_SNF"/>
    <property type="match status" value="1"/>
</dbReference>
<dbReference type="InterPro" id="IPR001650">
    <property type="entry name" value="Helicase_C-like"/>
</dbReference>
<evidence type="ECO:0000259" key="2">
    <source>
        <dbReference type="PROSITE" id="PS51194"/>
    </source>
</evidence>
<comment type="caution">
    <text evidence="3">The sequence shown here is derived from an EMBL/GenBank/DDBJ whole genome shotgun (WGS) entry which is preliminary data.</text>
</comment>
<dbReference type="InterPro" id="IPR027417">
    <property type="entry name" value="P-loop_NTPase"/>
</dbReference>